<evidence type="ECO:0000256" key="5">
    <source>
        <dbReference type="ARBA" id="ARBA00023016"/>
    </source>
</evidence>
<comment type="caution">
    <text evidence="15">The sequence shown here is derived from an EMBL/GenBank/DDBJ whole genome shotgun (WGS) entry which is preliminary data.</text>
</comment>
<evidence type="ECO:0000256" key="7">
    <source>
        <dbReference type="ARBA" id="ARBA00053401"/>
    </source>
</evidence>
<dbReference type="Proteomes" id="UP001144372">
    <property type="component" value="Unassembled WGS sequence"/>
</dbReference>
<dbReference type="GO" id="GO:0051082">
    <property type="term" value="F:unfolded protein binding"/>
    <property type="evidence" value="ECO:0007669"/>
    <property type="project" value="TreeGrafter"/>
</dbReference>
<dbReference type="InterPro" id="IPR013805">
    <property type="entry name" value="GrpE_CC"/>
</dbReference>
<dbReference type="NCBIfam" id="NF010748">
    <property type="entry name" value="PRK14150.1"/>
    <property type="match status" value="1"/>
</dbReference>
<dbReference type="GO" id="GO:0042803">
    <property type="term" value="F:protein homodimerization activity"/>
    <property type="evidence" value="ECO:0007669"/>
    <property type="project" value="InterPro"/>
</dbReference>
<dbReference type="PANTHER" id="PTHR21237">
    <property type="entry name" value="GRPE PROTEIN"/>
    <property type="match status" value="1"/>
</dbReference>
<keyword evidence="16" id="KW-1185">Reference proteome</keyword>
<keyword evidence="5 10" id="KW-0346">Stress response</keyword>
<dbReference type="GO" id="GO:0051087">
    <property type="term" value="F:protein-folding chaperone binding"/>
    <property type="evidence" value="ECO:0007669"/>
    <property type="project" value="InterPro"/>
</dbReference>
<sequence length="186" mass="21225">MADEEKQEERSNEEAEPSEEAVGETPIEEESLEELLAKKNEELKELQDRLLRMAAENENTRKRLEREKSDGICFANENLIRELLPVIDNLERAVQHGENDSDLEGLLEGVRMTLKAFAETLSKFGCNSFESVGKPFDPNYHEAVMQQENEEYPENTVLQEFRKGYTLNDRLLRAAMVVVSKASSSS</sequence>
<dbReference type="InterPro" id="IPR000740">
    <property type="entry name" value="GrpE"/>
</dbReference>
<gene>
    <name evidence="10" type="primary">grpE</name>
    <name evidence="15" type="ORF">DAMNIGENAA_35840</name>
</gene>
<comment type="subcellular location">
    <subcellularLocation>
        <location evidence="1 10">Cytoplasm</location>
    </subcellularLocation>
</comment>
<dbReference type="Gene3D" id="3.90.20.20">
    <property type="match status" value="1"/>
</dbReference>
<dbReference type="SUPFAM" id="SSF58014">
    <property type="entry name" value="Coiled-coil domain of nucleotide exchange factor GrpE"/>
    <property type="match status" value="1"/>
</dbReference>
<keyword evidence="13" id="KW-0175">Coiled coil</keyword>
<organism evidence="15 16">
    <name type="scientific">Desulforhabdus amnigena</name>
    <dbReference type="NCBI Taxonomy" id="40218"/>
    <lineage>
        <taxon>Bacteria</taxon>
        <taxon>Pseudomonadati</taxon>
        <taxon>Thermodesulfobacteriota</taxon>
        <taxon>Syntrophobacteria</taxon>
        <taxon>Syntrophobacterales</taxon>
        <taxon>Syntrophobacteraceae</taxon>
        <taxon>Desulforhabdus</taxon>
    </lineage>
</organism>
<dbReference type="PANTHER" id="PTHR21237:SF23">
    <property type="entry name" value="GRPE PROTEIN HOMOLOG, MITOCHONDRIAL"/>
    <property type="match status" value="1"/>
</dbReference>
<dbReference type="EMBL" id="BSDR01000001">
    <property type="protein sequence ID" value="GLI36151.1"/>
    <property type="molecule type" value="Genomic_DNA"/>
</dbReference>
<name>A0A9W6LAX6_9BACT</name>
<evidence type="ECO:0000256" key="12">
    <source>
        <dbReference type="RuleBase" id="RU004478"/>
    </source>
</evidence>
<dbReference type="FunFam" id="2.30.22.10:FF:000001">
    <property type="entry name" value="Protein GrpE"/>
    <property type="match status" value="1"/>
</dbReference>
<dbReference type="Gene3D" id="2.30.22.10">
    <property type="entry name" value="Head domain of nucleotide exchange factor GrpE"/>
    <property type="match status" value="1"/>
</dbReference>
<comment type="subunit">
    <text evidence="3 10">Homodimer.</text>
</comment>
<accession>A0A9W6LAX6</accession>
<dbReference type="AlphaFoldDB" id="A0A9W6LAX6"/>
<dbReference type="HAMAP" id="MF_01151">
    <property type="entry name" value="GrpE"/>
    <property type="match status" value="1"/>
</dbReference>
<keyword evidence="4 10" id="KW-0963">Cytoplasm</keyword>
<evidence type="ECO:0000256" key="1">
    <source>
        <dbReference type="ARBA" id="ARBA00004496"/>
    </source>
</evidence>
<evidence type="ECO:0000313" key="16">
    <source>
        <dbReference type="Proteomes" id="UP001144372"/>
    </source>
</evidence>
<keyword evidence="6 10" id="KW-0143">Chaperone</keyword>
<proteinExistence type="inferred from homology"/>
<feature type="region of interest" description="Disordered" evidence="14">
    <location>
        <begin position="1"/>
        <end position="28"/>
    </location>
</feature>
<dbReference type="Pfam" id="PF01025">
    <property type="entry name" value="GrpE"/>
    <property type="match status" value="1"/>
</dbReference>
<feature type="compositionally biased region" description="Acidic residues" evidence="14">
    <location>
        <begin position="14"/>
        <end position="28"/>
    </location>
</feature>
<dbReference type="GO" id="GO:0000774">
    <property type="term" value="F:adenyl-nucleotide exchange factor activity"/>
    <property type="evidence" value="ECO:0007669"/>
    <property type="project" value="InterPro"/>
</dbReference>
<evidence type="ECO:0000256" key="13">
    <source>
        <dbReference type="SAM" id="Coils"/>
    </source>
</evidence>
<dbReference type="RefSeq" id="WP_281796357.1">
    <property type="nucleotide sequence ID" value="NZ_BSDR01000001.1"/>
</dbReference>
<protein>
    <recommendedName>
        <fullName evidence="8 10">Protein GrpE</fullName>
    </recommendedName>
    <alternativeName>
        <fullName evidence="9 10">HSP-70 cofactor</fullName>
    </alternativeName>
</protein>
<feature type="coiled-coil region" evidence="13">
    <location>
        <begin position="29"/>
        <end position="70"/>
    </location>
</feature>
<comment type="function">
    <text evidence="7 10 11">Participates actively in the response to hyperosmotic and heat shock by preventing the aggregation of stress-denatured proteins, in association with DnaK and GrpE. It is the nucleotide exchange factor for DnaK and may function as a thermosensor. Unfolded proteins bind initially to DnaJ; upon interaction with the DnaJ-bound protein, DnaK hydrolyzes its bound ATP, resulting in the formation of a stable complex. GrpE releases ADP from DnaK; ATP binding to DnaK triggers the release of the substrate protein, thus completing the reaction cycle. Several rounds of ATP-dependent interactions between DnaJ, DnaK and GrpE are required for fully efficient folding.</text>
</comment>
<evidence type="ECO:0000256" key="2">
    <source>
        <dbReference type="ARBA" id="ARBA00009054"/>
    </source>
</evidence>
<dbReference type="GO" id="GO:0006457">
    <property type="term" value="P:protein folding"/>
    <property type="evidence" value="ECO:0007669"/>
    <property type="project" value="InterPro"/>
</dbReference>
<reference evidence="15" key="1">
    <citation type="submission" date="2022-12" db="EMBL/GenBank/DDBJ databases">
        <title>Reference genome sequencing for broad-spectrum identification of bacterial and archaeal isolates by mass spectrometry.</title>
        <authorList>
            <person name="Sekiguchi Y."/>
            <person name="Tourlousse D.M."/>
        </authorList>
    </citation>
    <scope>NUCLEOTIDE SEQUENCE</scope>
    <source>
        <strain evidence="15">ASRB1</strain>
    </source>
</reference>
<evidence type="ECO:0000256" key="6">
    <source>
        <dbReference type="ARBA" id="ARBA00023186"/>
    </source>
</evidence>
<evidence type="ECO:0000256" key="9">
    <source>
        <dbReference type="ARBA" id="ARBA00076414"/>
    </source>
</evidence>
<evidence type="ECO:0000313" key="15">
    <source>
        <dbReference type="EMBL" id="GLI36151.1"/>
    </source>
</evidence>
<evidence type="ECO:0000256" key="10">
    <source>
        <dbReference type="HAMAP-Rule" id="MF_01151"/>
    </source>
</evidence>
<dbReference type="PRINTS" id="PR00773">
    <property type="entry name" value="GRPEPROTEIN"/>
</dbReference>
<comment type="similarity">
    <text evidence="2 10 12">Belongs to the GrpE family.</text>
</comment>
<evidence type="ECO:0000256" key="8">
    <source>
        <dbReference type="ARBA" id="ARBA00072274"/>
    </source>
</evidence>
<evidence type="ECO:0000256" key="14">
    <source>
        <dbReference type="SAM" id="MobiDB-lite"/>
    </source>
</evidence>
<evidence type="ECO:0000256" key="11">
    <source>
        <dbReference type="RuleBase" id="RU000639"/>
    </source>
</evidence>
<dbReference type="InterPro" id="IPR009012">
    <property type="entry name" value="GrpE_head"/>
</dbReference>
<dbReference type="PROSITE" id="PS01071">
    <property type="entry name" value="GRPE"/>
    <property type="match status" value="1"/>
</dbReference>
<dbReference type="GO" id="GO:0005737">
    <property type="term" value="C:cytoplasm"/>
    <property type="evidence" value="ECO:0007669"/>
    <property type="project" value="UniProtKB-SubCell"/>
</dbReference>
<dbReference type="NCBIfam" id="NF010738">
    <property type="entry name" value="PRK14140.1"/>
    <property type="match status" value="1"/>
</dbReference>
<dbReference type="SUPFAM" id="SSF51064">
    <property type="entry name" value="Head domain of nucleotide exchange factor GrpE"/>
    <property type="match status" value="1"/>
</dbReference>
<dbReference type="CDD" id="cd00446">
    <property type="entry name" value="GrpE"/>
    <property type="match status" value="1"/>
</dbReference>
<evidence type="ECO:0000256" key="4">
    <source>
        <dbReference type="ARBA" id="ARBA00022490"/>
    </source>
</evidence>
<evidence type="ECO:0000256" key="3">
    <source>
        <dbReference type="ARBA" id="ARBA00011738"/>
    </source>
</evidence>